<feature type="region of interest" description="Disordered" evidence="9">
    <location>
        <begin position="258"/>
        <end position="312"/>
    </location>
</feature>
<feature type="region of interest" description="Disordered" evidence="9">
    <location>
        <begin position="104"/>
        <end position="140"/>
    </location>
</feature>
<feature type="compositionally biased region" description="Polar residues" evidence="9">
    <location>
        <begin position="394"/>
        <end position="424"/>
    </location>
</feature>
<dbReference type="InterPro" id="IPR001356">
    <property type="entry name" value="HD"/>
</dbReference>
<feature type="region of interest" description="Disordered" evidence="9">
    <location>
        <begin position="174"/>
        <end position="203"/>
    </location>
</feature>
<protein>
    <submittedName>
        <fullName evidence="11">Homeobox protein MSX-1</fullName>
    </submittedName>
</protein>
<dbReference type="InterPro" id="IPR050674">
    <property type="entry name" value="Msh_Homeobox_Regulators"/>
</dbReference>
<evidence type="ECO:0000256" key="7">
    <source>
        <dbReference type="PROSITE-ProRule" id="PRU00108"/>
    </source>
</evidence>
<dbReference type="PANTHER" id="PTHR24338:SF0">
    <property type="entry name" value="MUSCLE SEGMENTATION HOMEOBOX"/>
    <property type="match status" value="1"/>
</dbReference>
<dbReference type="PANTHER" id="PTHR24338">
    <property type="entry name" value="HOMEOBOX PROTEIN MSX"/>
    <property type="match status" value="1"/>
</dbReference>
<evidence type="ECO:0000256" key="1">
    <source>
        <dbReference type="ARBA" id="ARBA00004123"/>
    </source>
</evidence>
<dbReference type="Pfam" id="PF00046">
    <property type="entry name" value="Homeodomain"/>
    <property type="match status" value="1"/>
</dbReference>
<evidence type="ECO:0000256" key="2">
    <source>
        <dbReference type="ARBA" id="ARBA00022473"/>
    </source>
</evidence>
<feature type="domain" description="Homeobox" evidence="10">
    <location>
        <begin position="305"/>
        <end position="365"/>
    </location>
</feature>
<reference evidence="11" key="1">
    <citation type="submission" date="2021-07" db="EMBL/GenBank/DDBJ databases">
        <authorList>
            <person name="Catto M.A."/>
            <person name="Jacobson A."/>
            <person name="Kennedy G."/>
            <person name="Labadie P."/>
            <person name="Hunt B.G."/>
            <person name="Srinivasan R."/>
        </authorList>
    </citation>
    <scope>NUCLEOTIDE SEQUENCE</scope>
    <source>
        <strain evidence="11">PL_HMW_Pooled</strain>
        <tissue evidence="11">Head</tissue>
    </source>
</reference>
<dbReference type="Proteomes" id="UP001219518">
    <property type="component" value="Unassembled WGS sequence"/>
</dbReference>
<evidence type="ECO:0000256" key="6">
    <source>
        <dbReference type="ARBA" id="ARBA00038425"/>
    </source>
</evidence>
<dbReference type="GO" id="GO:0005634">
    <property type="term" value="C:nucleus"/>
    <property type="evidence" value="ECO:0007669"/>
    <property type="project" value="UniProtKB-SubCell"/>
</dbReference>
<keyword evidence="4 7" id="KW-0371">Homeobox</keyword>
<comment type="similarity">
    <text evidence="6">Belongs to the Msh homeobox family.</text>
</comment>
<evidence type="ECO:0000256" key="4">
    <source>
        <dbReference type="ARBA" id="ARBA00023155"/>
    </source>
</evidence>
<evidence type="ECO:0000256" key="5">
    <source>
        <dbReference type="ARBA" id="ARBA00023242"/>
    </source>
</evidence>
<dbReference type="SUPFAM" id="SSF46689">
    <property type="entry name" value="Homeodomain-like"/>
    <property type="match status" value="1"/>
</dbReference>
<accession>A0AAE1I1D2</accession>
<feature type="DNA-binding region" description="Homeobox" evidence="7">
    <location>
        <begin position="307"/>
        <end position="366"/>
    </location>
</feature>
<evidence type="ECO:0000259" key="10">
    <source>
        <dbReference type="PROSITE" id="PS50071"/>
    </source>
</evidence>
<dbReference type="InterPro" id="IPR009057">
    <property type="entry name" value="Homeodomain-like_sf"/>
</dbReference>
<keyword evidence="3 7" id="KW-0238">DNA-binding</keyword>
<evidence type="ECO:0000313" key="11">
    <source>
        <dbReference type="EMBL" id="KAK3931722.1"/>
    </source>
</evidence>
<dbReference type="CDD" id="cd00086">
    <property type="entry name" value="homeodomain"/>
    <property type="match status" value="1"/>
</dbReference>
<dbReference type="SMART" id="SM00389">
    <property type="entry name" value="HOX"/>
    <property type="match status" value="1"/>
</dbReference>
<keyword evidence="12" id="KW-1185">Reference proteome</keyword>
<keyword evidence="2" id="KW-0217">Developmental protein</keyword>
<organism evidence="11 12">
    <name type="scientific">Frankliniella fusca</name>
    <dbReference type="NCBI Taxonomy" id="407009"/>
    <lineage>
        <taxon>Eukaryota</taxon>
        <taxon>Metazoa</taxon>
        <taxon>Ecdysozoa</taxon>
        <taxon>Arthropoda</taxon>
        <taxon>Hexapoda</taxon>
        <taxon>Insecta</taxon>
        <taxon>Pterygota</taxon>
        <taxon>Neoptera</taxon>
        <taxon>Paraneoptera</taxon>
        <taxon>Thysanoptera</taxon>
        <taxon>Terebrantia</taxon>
        <taxon>Thripoidea</taxon>
        <taxon>Thripidae</taxon>
        <taxon>Frankliniella</taxon>
    </lineage>
</organism>
<feature type="compositionally biased region" description="Low complexity" evidence="9">
    <location>
        <begin position="186"/>
        <end position="195"/>
    </location>
</feature>
<evidence type="ECO:0000313" key="12">
    <source>
        <dbReference type="Proteomes" id="UP001219518"/>
    </source>
</evidence>
<dbReference type="AlphaFoldDB" id="A0AAE1I1D2"/>
<dbReference type="GO" id="GO:0000981">
    <property type="term" value="F:DNA-binding transcription factor activity, RNA polymerase II-specific"/>
    <property type="evidence" value="ECO:0007669"/>
    <property type="project" value="InterPro"/>
</dbReference>
<evidence type="ECO:0000256" key="8">
    <source>
        <dbReference type="RuleBase" id="RU000682"/>
    </source>
</evidence>
<feature type="region of interest" description="Disordered" evidence="9">
    <location>
        <begin position="361"/>
        <end position="424"/>
    </location>
</feature>
<comment type="caution">
    <text evidence="11">The sequence shown here is derived from an EMBL/GenBank/DDBJ whole genome shotgun (WGS) entry which is preliminary data.</text>
</comment>
<evidence type="ECO:0000256" key="3">
    <source>
        <dbReference type="ARBA" id="ARBA00023125"/>
    </source>
</evidence>
<sequence>MAIAALPSPRAGFVSTRFVACDECVVEVMDAVLQQPLITMTVEPTVRPHAVPCKKRPLSWYKPPACPRNLGASQGTSGLDCPVNPGRDGSPINLTLSVSPVNQGPPLSLVNQDLPVSPINQSPPASPVDQGLPVSPVNQGPPVSHVNQVFPVSPTFLYHSVSPVSLGYPRCPTSPSHGLVHSPTRSPASPASSSSSHDESLQGRLEGRLQGPLPAAAQAPLLWPCRSNALGTPTPFASSLRPLGARKQSDFSIEHILRGAGTPRCPSPRSPAHQPDGHFEWLQCTRYRPPKLPRSRRRDGPAQRRLGRNPRIPFSPQQVAVLEARFFRSHYLSSADVAELSAQLELSETRVKIWFQNRRARERRDGDGRSTTSPSQNLTVTAKMPKLPTPSHLPRSTTSAFSIPKSQQIQNDVQSKMGSQTNLT</sequence>
<feature type="compositionally biased region" description="Polar residues" evidence="9">
    <location>
        <begin position="370"/>
        <end position="380"/>
    </location>
</feature>
<dbReference type="Gene3D" id="1.10.10.60">
    <property type="entry name" value="Homeodomain-like"/>
    <property type="match status" value="1"/>
</dbReference>
<dbReference type="GO" id="GO:0000977">
    <property type="term" value="F:RNA polymerase II transcription regulatory region sequence-specific DNA binding"/>
    <property type="evidence" value="ECO:0007669"/>
    <property type="project" value="TreeGrafter"/>
</dbReference>
<evidence type="ECO:0000256" key="9">
    <source>
        <dbReference type="SAM" id="MobiDB-lite"/>
    </source>
</evidence>
<dbReference type="InterPro" id="IPR017970">
    <property type="entry name" value="Homeobox_CS"/>
</dbReference>
<dbReference type="GO" id="GO:0048598">
    <property type="term" value="P:embryonic morphogenesis"/>
    <property type="evidence" value="ECO:0007669"/>
    <property type="project" value="TreeGrafter"/>
</dbReference>
<gene>
    <name evidence="11" type="ORF">KUF71_008941</name>
</gene>
<comment type="subcellular location">
    <subcellularLocation>
        <location evidence="1 7 8">Nucleus</location>
    </subcellularLocation>
</comment>
<proteinExistence type="inferred from homology"/>
<feature type="compositionally biased region" description="Basic residues" evidence="9">
    <location>
        <begin position="288"/>
        <end position="297"/>
    </location>
</feature>
<dbReference type="PROSITE" id="PS50071">
    <property type="entry name" value="HOMEOBOX_2"/>
    <property type="match status" value="1"/>
</dbReference>
<dbReference type="EMBL" id="JAHWGI010001430">
    <property type="protein sequence ID" value="KAK3931722.1"/>
    <property type="molecule type" value="Genomic_DNA"/>
</dbReference>
<keyword evidence="5 7" id="KW-0539">Nucleus</keyword>
<dbReference type="PROSITE" id="PS00027">
    <property type="entry name" value="HOMEOBOX_1"/>
    <property type="match status" value="1"/>
</dbReference>
<reference evidence="11" key="2">
    <citation type="journal article" date="2023" name="BMC Genomics">
        <title>Pest status, molecular evolution, and epigenetic factors derived from the genome assembly of Frankliniella fusca, a thysanopteran phytovirus vector.</title>
        <authorList>
            <person name="Catto M.A."/>
            <person name="Labadie P.E."/>
            <person name="Jacobson A.L."/>
            <person name="Kennedy G.G."/>
            <person name="Srinivasan R."/>
            <person name="Hunt B.G."/>
        </authorList>
    </citation>
    <scope>NUCLEOTIDE SEQUENCE</scope>
    <source>
        <strain evidence="11">PL_HMW_Pooled</strain>
    </source>
</reference>
<name>A0AAE1I1D2_9NEOP</name>